<dbReference type="AlphaFoldDB" id="A0A502FJ18"/>
<protein>
    <submittedName>
        <fullName evidence="7">Permease</fullName>
    </submittedName>
</protein>
<sequence length="478" mass="51096">MTLFVLLGFSAGLPFYMFSTVLSARLAKHGLDIVLIGFFGWVALLPTFKFLWAPLLDAFAVPGLSRVFGKRMSWIITAQIGIVTAMVAMAYTSADTNLPLVALLAVLLAFWTTTLEVAADGWRVELAPTAAEQGPLTAANLWGYRTAMAASSLVALTVADRAGWVWGYLAVALLAALPLPILVSLAPAARGVGRRTTALLTGLVAIAVLLLGALAFFGGFGWVALQLAIAAGISAKSNATVAVLVLCLVPFVLMAVALPWIVRLPATAWARRSTWLGPYVNIFWRFGYRVLPLLGFVTFYRMGDVLTLWGVKPLEIAAHYDLTTMGIADGFVTTPSSMAGVLVGATLAVRLRMSRALMLGAIGSALGNWIFVWLWHVPPNGLAIYTATAVDQFAHGMEGAIFVVYLSLLVNPRYAGAQYAFLSGFAFLLPRLLQGAGGEIVKSIGYDGFFWLSGTLSLAAVLFLPFIAGIRARDEETV</sequence>
<comment type="caution">
    <text evidence="7">The sequence shown here is derived from an EMBL/GenBank/DDBJ whole genome shotgun (WGS) entry which is preliminary data.</text>
</comment>
<dbReference type="OrthoDB" id="9787815at2"/>
<evidence type="ECO:0000256" key="1">
    <source>
        <dbReference type="ARBA" id="ARBA00004141"/>
    </source>
</evidence>
<feature type="transmembrane region" description="Helical" evidence="6">
    <location>
        <begin position="382"/>
        <end position="407"/>
    </location>
</feature>
<feature type="transmembrane region" description="Helical" evidence="6">
    <location>
        <begin position="419"/>
        <end position="437"/>
    </location>
</feature>
<organism evidence="7 8">
    <name type="scientific">Sphingomonas glacialis</name>
    <dbReference type="NCBI Taxonomy" id="658225"/>
    <lineage>
        <taxon>Bacteria</taxon>
        <taxon>Pseudomonadati</taxon>
        <taxon>Pseudomonadota</taxon>
        <taxon>Alphaproteobacteria</taxon>
        <taxon>Sphingomonadales</taxon>
        <taxon>Sphingomonadaceae</taxon>
        <taxon>Sphingomonas</taxon>
    </lineage>
</organism>
<feature type="transmembrane region" description="Helical" evidence="6">
    <location>
        <begin position="322"/>
        <end position="349"/>
    </location>
</feature>
<name>A0A502FJ18_9SPHN</name>
<evidence type="ECO:0000256" key="6">
    <source>
        <dbReference type="SAM" id="Phobius"/>
    </source>
</evidence>
<keyword evidence="3 6" id="KW-0812">Transmembrane</keyword>
<dbReference type="Proteomes" id="UP000319931">
    <property type="component" value="Unassembled WGS sequence"/>
</dbReference>
<gene>
    <name evidence="7" type="ORF">EAH76_18650</name>
</gene>
<dbReference type="SUPFAM" id="SSF103473">
    <property type="entry name" value="MFS general substrate transporter"/>
    <property type="match status" value="2"/>
</dbReference>
<feature type="transmembrane region" description="Helical" evidence="6">
    <location>
        <begin position="282"/>
        <end position="302"/>
    </location>
</feature>
<dbReference type="PANTHER" id="PTHR12778">
    <property type="entry name" value="SOLUTE CARRIER FAMILY 33 ACETYL-COA TRANSPORTER -RELATED"/>
    <property type="match status" value="1"/>
</dbReference>
<reference evidence="7 8" key="1">
    <citation type="journal article" date="2019" name="Environ. Microbiol.">
        <title>Species interactions and distinct microbial communities in high Arctic permafrost affected cryosols are associated with the CH4 and CO2 gas fluxes.</title>
        <authorList>
            <person name="Altshuler I."/>
            <person name="Hamel J."/>
            <person name="Turney S."/>
            <person name="Magnuson E."/>
            <person name="Levesque R."/>
            <person name="Greer C."/>
            <person name="Whyte L.G."/>
        </authorList>
    </citation>
    <scope>NUCLEOTIDE SEQUENCE [LARGE SCALE GENOMIC DNA]</scope>
    <source>
        <strain evidence="7 8">E6.1</strain>
    </source>
</reference>
<keyword evidence="2" id="KW-0813">Transport</keyword>
<keyword evidence="5 6" id="KW-0472">Membrane</keyword>
<dbReference type="EMBL" id="RCZC01000007">
    <property type="protein sequence ID" value="TPG49369.1"/>
    <property type="molecule type" value="Genomic_DNA"/>
</dbReference>
<feature type="transmembrane region" description="Helical" evidence="6">
    <location>
        <begin position="98"/>
        <end position="118"/>
    </location>
</feature>
<dbReference type="GO" id="GO:0016020">
    <property type="term" value="C:membrane"/>
    <property type="evidence" value="ECO:0007669"/>
    <property type="project" value="UniProtKB-SubCell"/>
</dbReference>
<feature type="transmembrane region" description="Helical" evidence="6">
    <location>
        <begin position="73"/>
        <end position="92"/>
    </location>
</feature>
<comment type="subcellular location">
    <subcellularLocation>
        <location evidence="1">Membrane</location>
        <topology evidence="1">Multi-pass membrane protein</topology>
    </subcellularLocation>
</comment>
<feature type="transmembrane region" description="Helical" evidence="6">
    <location>
        <begin position="449"/>
        <end position="470"/>
    </location>
</feature>
<proteinExistence type="predicted"/>
<dbReference type="PANTHER" id="PTHR12778:SF10">
    <property type="entry name" value="MAJOR FACILITATOR SUPERFAMILY DOMAIN-CONTAINING PROTEIN 3"/>
    <property type="match status" value="1"/>
</dbReference>
<evidence type="ECO:0000256" key="4">
    <source>
        <dbReference type="ARBA" id="ARBA00022989"/>
    </source>
</evidence>
<evidence type="ECO:0000256" key="5">
    <source>
        <dbReference type="ARBA" id="ARBA00023136"/>
    </source>
</evidence>
<evidence type="ECO:0000313" key="8">
    <source>
        <dbReference type="Proteomes" id="UP000319931"/>
    </source>
</evidence>
<keyword evidence="8" id="KW-1185">Reference proteome</keyword>
<accession>A0A502FJ18</accession>
<feature type="transmembrane region" description="Helical" evidence="6">
    <location>
        <begin position="198"/>
        <end position="229"/>
    </location>
</feature>
<dbReference type="InterPro" id="IPR036259">
    <property type="entry name" value="MFS_trans_sf"/>
</dbReference>
<evidence type="ECO:0000256" key="3">
    <source>
        <dbReference type="ARBA" id="ARBA00022692"/>
    </source>
</evidence>
<feature type="transmembrane region" description="Helical" evidence="6">
    <location>
        <begin position="165"/>
        <end position="186"/>
    </location>
</feature>
<dbReference type="InterPro" id="IPR004752">
    <property type="entry name" value="AmpG_permease/AT-1"/>
</dbReference>
<evidence type="ECO:0000256" key="2">
    <source>
        <dbReference type="ARBA" id="ARBA00022448"/>
    </source>
</evidence>
<keyword evidence="4 6" id="KW-1133">Transmembrane helix</keyword>
<feature type="transmembrane region" description="Helical" evidence="6">
    <location>
        <begin position="33"/>
        <end position="52"/>
    </location>
</feature>
<feature type="transmembrane region" description="Helical" evidence="6">
    <location>
        <begin position="241"/>
        <end position="262"/>
    </location>
</feature>
<evidence type="ECO:0000313" key="7">
    <source>
        <dbReference type="EMBL" id="TPG49369.1"/>
    </source>
</evidence>
<feature type="transmembrane region" description="Helical" evidence="6">
    <location>
        <begin position="356"/>
        <end position="376"/>
    </location>
</feature>